<dbReference type="InterPro" id="IPR016181">
    <property type="entry name" value="Acyl_CoA_acyltransferase"/>
</dbReference>
<dbReference type="GO" id="GO:0016747">
    <property type="term" value="F:acyltransferase activity, transferring groups other than amino-acyl groups"/>
    <property type="evidence" value="ECO:0007669"/>
    <property type="project" value="InterPro"/>
</dbReference>
<dbReference type="Pfam" id="PF08445">
    <property type="entry name" value="FR47"/>
    <property type="match status" value="1"/>
</dbReference>
<sequence>MTSSVPAQPFSEVPDGILDLLILHLPYSLSLVRRLQYTAASPTGKTPSARIVVASDSPPAEPTRHDAGVDVTARHFTVSYFDPSRGPETQTWIYSTLEDAHARDSSVVLAQDETAHCEKQIMAVVSEVKRIAREYDAVEPLAFPRQVIVGTLHHAVRAVMRKHDVSLTHRHDYQKIIFPFDKLPSADAALPAGLSFETTTLEDCHIVKSRTDIPRKVTTLFTLPSITIKQADGTPVAWAFLGPDGSMCSLHCEEQHRRKGLARAVAAKVMRERTRLFGSEPWSSSEVAPTNVSSHAMCKSLNGEIKWDVSWTLLGIEENGS</sequence>
<comment type="caution">
    <text evidence="2">The sequence shown here is derived from an EMBL/GenBank/DDBJ whole genome shotgun (WGS) entry which is preliminary data.</text>
</comment>
<name>A0A444S6C7_VERDA</name>
<gene>
    <name evidence="2" type="ORF">VDGE_04713</name>
</gene>
<dbReference type="PANTHER" id="PTHR20958:SF6">
    <property type="entry name" value="GLYCINE N-ACYLTRANSFERASE-LIKE PROTEIN"/>
    <property type="match status" value="1"/>
</dbReference>
<dbReference type="Gene3D" id="3.40.630.30">
    <property type="match status" value="1"/>
</dbReference>
<evidence type="ECO:0000259" key="1">
    <source>
        <dbReference type="Pfam" id="PF08445"/>
    </source>
</evidence>
<dbReference type="SUPFAM" id="SSF55729">
    <property type="entry name" value="Acyl-CoA N-acyltransferases (Nat)"/>
    <property type="match status" value="1"/>
</dbReference>
<feature type="domain" description="GCN5-related N-acetyltransferase Rv2170-like" evidence="1">
    <location>
        <begin position="234"/>
        <end position="311"/>
    </location>
</feature>
<dbReference type="PANTHER" id="PTHR20958">
    <property type="entry name" value="GLYCINE N-ACYLTRANSFERASE-LIKE PROTEIN"/>
    <property type="match status" value="1"/>
</dbReference>
<dbReference type="InterPro" id="IPR053225">
    <property type="entry name" value="Acyl-CoA_N-acyltransferase"/>
</dbReference>
<dbReference type="EMBL" id="RSDZ01000019">
    <property type="protein sequence ID" value="RXG49017.1"/>
    <property type="molecule type" value="Genomic_DNA"/>
</dbReference>
<organism evidence="2 3">
    <name type="scientific">Verticillium dahliae</name>
    <name type="common">Verticillium wilt</name>
    <dbReference type="NCBI Taxonomy" id="27337"/>
    <lineage>
        <taxon>Eukaryota</taxon>
        <taxon>Fungi</taxon>
        <taxon>Dikarya</taxon>
        <taxon>Ascomycota</taxon>
        <taxon>Pezizomycotina</taxon>
        <taxon>Sordariomycetes</taxon>
        <taxon>Hypocreomycetidae</taxon>
        <taxon>Glomerellales</taxon>
        <taxon>Plectosphaerellaceae</taxon>
        <taxon>Verticillium</taxon>
    </lineage>
</organism>
<accession>A0A444S6C7</accession>
<proteinExistence type="predicted"/>
<evidence type="ECO:0000313" key="3">
    <source>
        <dbReference type="Proteomes" id="UP000288725"/>
    </source>
</evidence>
<protein>
    <recommendedName>
        <fullName evidence="1">GCN5-related N-acetyltransferase Rv2170-like domain-containing protein</fullName>
    </recommendedName>
</protein>
<dbReference type="InterPro" id="IPR013653">
    <property type="entry name" value="GCN5-like_dom"/>
</dbReference>
<dbReference type="AlphaFoldDB" id="A0A444S6C7"/>
<reference evidence="2 3" key="1">
    <citation type="submission" date="2018-12" db="EMBL/GenBank/DDBJ databases">
        <title>Genome of Verticillium dahliae isolate Getta Getta.</title>
        <authorList>
            <person name="Gardiner D.M."/>
        </authorList>
    </citation>
    <scope>NUCLEOTIDE SEQUENCE [LARGE SCALE GENOMIC DNA]</scope>
    <source>
        <strain evidence="2 3">Getta Getta</strain>
    </source>
</reference>
<dbReference type="Proteomes" id="UP000288725">
    <property type="component" value="Chromosome 3"/>
</dbReference>
<evidence type="ECO:0000313" key="2">
    <source>
        <dbReference type="EMBL" id="RXG49017.1"/>
    </source>
</evidence>